<dbReference type="SMART" id="SM00331">
    <property type="entry name" value="PP2C_SIG"/>
    <property type="match status" value="1"/>
</dbReference>
<sequence length="747" mass="80862">MTGSGDGGNRLERLLDEDPADLYENAPMGYLSTLPDGRVVKANRTFCAWTGRAPEDLLDHRFQDLLSVGGRVFYNTHLLPLLRLQGMVREIAIDITRIDGSLLPCLLNAVEVRDEDGAPLLVRATLFEATARRRYERELLAAQRLAEESEARSRVVQKVVFDLAAAATPEDVATVIVQRGRAALRATGAALVLVEGEPDAQELPALRPVRSEGVSRELLRRLRDAAGSRLALELAQGLRSILLDARLRADQPELAATMAADGLTDLVVVPVSADSKRLGVLVLARGAPARGDLISLQEPGEHRPLTPAEVDLLWTLGRQAGQALERVRLHEQTRQQGERAAFLLEAARLMSEARDVTETVHRLAGLVVSRLADVCVIDMVTEHGLHQPVARHRDPDRQAVLDRLRGSHPPARSPMHPSVRALREGRTQWIRDLEEARAVLDAVAPDDAFREAVGHLELVGVVGVPMIVDGRRLGVVTFGADRHRAPFTAADVEVAEQLALQLSQVVDKALRLEFEERTSHTLQASLLPPSPPVIPGLTTAVRYLAATRGVDVGGDFYDVVRLPGDQVGLTVGDVVGHDITAAATMGQLRSVTRAMSADRPSPAVLVDRLQHNWELFELQRMATALFATLDPASGELRLASAGHLPPLLCTQGRAELLPVRPTRMLGAPPAPAVEWSGALPEGAALLLFTDGLVESPGADLDAGLARLVEVAARAWTGDPEQLCDRLLSELTGEHRADDIALLALTRS</sequence>
<dbReference type="Pfam" id="PF13185">
    <property type="entry name" value="GAF_2"/>
    <property type="match status" value="1"/>
</dbReference>
<organism evidence="3 4">
    <name type="scientific">Blastococcus carthaginiensis</name>
    <dbReference type="NCBI Taxonomy" id="3050034"/>
    <lineage>
        <taxon>Bacteria</taxon>
        <taxon>Bacillati</taxon>
        <taxon>Actinomycetota</taxon>
        <taxon>Actinomycetes</taxon>
        <taxon>Geodermatophilales</taxon>
        <taxon>Geodermatophilaceae</taxon>
        <taxon>Blastococcus</taxon>
    </lineage>
</organism>
<dbReference type="Pfam" id="PF07228">
    <property type="entry name" value="SpoIIE"/>
    <property type="match status" value="1"/>
</dbReference>
<dbReference type="InterPro" id="IPR036457">
    <property type="entry name" value="PPM-type-like_dom_sf"/>
</dbReference>
<dbReference type="PROSITE" id="PS50113">
    <property type="entry name" value="PAC"/>
    <property type="match status" value="1"/>
</dbReference>
<dbReference type="SMART" id="SM00065">
    <property type="entry name" value="GAF"/>
    <property type="match status" value="2"/>
</dbReference>
<accession>A0ABT9IDA0</accession>
<dbReference type="InterPro" id="IPR001932">
    <property type="entry name" value="PPM-type_phosphatase-like_dom"/>
</dbReference>
<evidence type="ECO:0000313" key="3">
    <source>
        <dbReference type="EMBL" id="MDP5183553.1"/>
    </source>
</evidence>
<gene>
    <name evidence="3" type="ORF">QOZ88_12985</name>
</gene>
<dbReference type="CDD" id="cd00130">
    <property type="entry name" value="PAS"/>
    <property type="match status" value="1"/>
</dbReference>
<dbReference type="SUPFAM" id="SSF55781">
    <property type="entry name" value="GAF domain-like"/>
    <property type="match status" value="2"/>
</dbReference>
<dbReference type="EMBL" id="JASNFN010000013">
    <property type="protein sequence ID" value="MDP5183553.1"/>
    <property type="molecule type" value="Genomic_DNA"/>
</dbReference>
<dbReference type="NCBIfam" id="TIGR00229">
    <property type="entry name" value="sensory_box"/>
    <property type="match status" value="1"/>
</dbReference>
<dbReference type="InterPro" id="IPR003018">
    <property type="entry name" value="GAF"/>
</dbReference>
<dbReference type="SUPFAM" id="SSF81606">
    <property type="entry name" value="PP2C-like"/>
    <property type="match status" value="1"/>
</dbReference>
<dbReference type="InterPro" id="IPR035965">
    <property type="entry name" value="PAS-like_dom_sf"/>
</dbReference>
<comment type="caution">
    <text evidence="3">The sequence shown here is derived from an EMBL/GenBank/DDBJ whole genome shotgun (WGS) entry which is preliminary data.</text>
</comment>
<name>A0ABT9IDA0_9ACTN</name>
<dbReference type="InterPro" id="IPR052016">
    <property type="entry name" value="Bact_Sigma-Reg"/>
</dbReference>
<dbReference type="SMART" id="SM00091">
    <property type="entry name" value="PAS"/>
    <property type="match status" value="1"/>
</dbReference>
<evidence type="ECO:0000256" key="1">
    <source>
        <dbReference type="ARBA" id="ARBA00022801"/>
    </source>
</evidence>
<dbReference type="InterPro" id="IPR000700">
    <property type="entry name" value="PAS-assoc_C"/>
</dbReference>
<keyword evidence="1" id="KW-0378">Hydrolase</keyword>
<dbReference type="PANTHER" id="PTHR43156">
    <property type="entry name" value="STAGE II SPORULATION PROTEIN E-RELATED"/>
    <property type="match status" value="1"/>
</dbReference>
<dbReference type="Gene3D" id="3.30.450.40">
    <property type="match status" value="2"/>
</dbReference>
<evidence type="ECO:0000259" key="2">
    <source>
        <dbReference type="PROSITE" id="PS50113"/>
    </source>
</evidence>
<dbReference type="Proteomes" id="UP001233673">
    <property type="component" value="Unassembled WGS sequence"/>
</dbReference>
<dbReference type="SUPFAM" id="SSF55785">
    <property type="entry name" value="PYP-like sensor domain (PAS domain)"/>
    <property type="match status" value="1"/>
</dbReference>
<dbReference type="InterPro" id="IPR029016">
    <property type="entry name" value="GAF-like_dom_sf"/>
</dbReference>
<protein>
    <submittedName>
        <fullName evidence="3">SpoIIE family protein phosphatase</fullName>
    </submittedName>
</protein>
<dbReference type="InterPro" id="IPR000014">
    <property type="entry name" value="PAS"/>
</dbReference>
<dbReference type="Gene3D" id="3.60.40.10">
    <property type="entry name" value="PPM-type phosphatase domain"/>
    <property type="match status" value="1"/>
</dbReference>
<feature type="domain" description="PAC" evidence="2">
    <location>
        <begin position="89"/>
        <end position="141"/>
    </location>
</feature>
<dbReference type="PANTHER" id="PTHR43156:SF2">
    <property type="entry name" value="STAGE II SPORULATION PROTEIN E"/>
    <property type="match status" value="1"/>
</dbReference>
<proteinExistence type="predicted"/>
<reference evidence="4" key="1">
    <citation type="submission" date="2023-05" db="EMBL/GenBank/DDBJ databases">
        <title>Draft genome of Pseudofrankia sp. BMG5.37.</title>
        <authorList>
            <person name="Gtari M."/>
            <person name="Ghodhbane F."/>
            <person name="Sbissi I."/>
        </authorList>
    </citation>
    <scope>NUCLEOTIDE SEQUENCE [LARGE SCALE GENOMIC DNA]</scope>
    <source>
        <strain evidence="4">BMG 814</strain>
    </source>
</reference>
<keyword evidence="4" id="KW-1185">Reference proteome</keyword>
<dbReference type="RefSeq" id="WP_306000176.1">
    <property type="nucleotide sequence ID" value="NZ_JASNFN010000013.1"/>
</dbReference>
<evidence type="ECO:0000313" key="4">
    <source>
        <dbReference type="Proteomes" id="UP001233673"/>
    </source>
</evidence>
<dbReference type="Gene3D" id="3.30.450.20">
    <property type="entry name" value="PAS domain"/>
    <property type="match status" value="1"/>
</dbReference>
<dbReference type="Pfam" id="PF13426">
    <property type="entry name" value="PAS_9"/>
    <property type="match status" value="1"/>
</dbReference>